<keyword evidence="9 19" id="KW-0418">Kinase</keyword>
<keyword evidence="4" id="KW-1003">Cell membrane</keyword>
<dbReference type="SUPFAM" id="SSF55874">
    <property type="entry name" value="ATPase domain of HSP90 chaperone/DNA topoisomerase II/histidine kinase"/>
    <property type="match status" value="1"/>
</dbReference>
<keyword evidence="14" id="KW-0175">Coiled coil</keyword>
<dbReference type="Pfam" id="PF00512">
    <property type="entry name" value="HisKA"/>
    <property type="match status" value="1"/>
</dbReference>
<dbReference type="SUPFAM" id="SSF158472">
    <property type="entry name" value="HAMP domain-like"/>
    <property type="match status" value="1"/>
</dbReference>
<dbReference type="RefSeq" id="WP_085103484.1">
    <property type="nucleotide sequence ID" value="NZ_FWZU01000005.1"/>
</dbReference>
<dbReference type="AlphaFoldDB" id="A0A1X7EG98"/>
<evidence type="ECO:0000313" key="20">
    <source>
        <dbReference type="Proteomes" id="UP000192906"/>
    </source>
</evidence>
<evidence type="ECO:0000256" key="15">
    <source>
        <dbReference type="SAM" id="Phobius"/>
    </source>
</evidence>
<evidence type="ECO:0000256" key="4">
    <source>
        <dbReference type="ARBA" id="ARBA00022475"/>
    </source>
</evidence>
<evidence type="ECO:0000256" key="6">
    <source>
        <dbReference type="ARBA" id="ARBA00022679"/>
    </source>
</evidence>
<dbReference type="InterPro" id="IPR035965">
    <property type="entry name" value="PAS-like_dom_sf"/>
</dbReference>
<feature type="transmembrane region" description="Helical" evidence="15">
    <location>
        <begin position="292"/>
        <end position="314"/>
    </location>
</feature>
<dbReference type="InterPro" id="IPR036097">
    <property type="entry name" value="HisK_dim/P_sf"/>
</dbReference>
<dbReference type="OrthoDB" id="9781147at2"/>
<dbReference type="InterPro" id="IPR003661">
    <property type="entry name" value="HisK_dim/P_dom"/>
</dbReference>
<dbReference type="SMART" id="SM00304">
    <property type="entry name" value="HAMP"/>
    <property type="match status" value="1"/>
</dbReference>
<dbReference type="Gene3D" id="3.30.450.20">
    <property type="entry name" value="PAS domain"/>
    <property type="match status" value="1"/>
</dbReference>
<keyword evidence="6" id="KW-0808">Transferase</keyword>
<evidence type="ECO:0000259" key="16">
    <source>
        <dbReference type="PROSITE" id="PS50109"/>
    </source>
</evidence>
<keyword evidence="7 15" id="KW-0812">Transmembrane</keyword>
<keyword evidence="10" id="KW-0067">ATP-binding</keyword>
<name>A0A1X7EG98_9BACT</name>
<keyword evidence="20" id="KW-1185">Reference proteome</keyword>
<dbReference type="PROSITE" id="PS50109">
    <property type="entry name" value="HIS_KIN"/>
    <property type="match status" value="1"/>
</dbReference>
<dbReference type="NCBIfam" id="TIGR00229">
    <property type="entry name" value="sensory_box"/>
    <property type="match status" value="1"/>
</dbReference>
<accession>A0A1X7EG98</accession>
<dbReference type="Pfam" id="PF02518">
    <property type="entry name" value="HATPase_c"/>
    <property type="match status" value="1"/>
</dbReference>
<evidence type="ECO:0000256" key="8">
    <source>
        <dbReference type="ARBA" id="ARBA00022741"/>
    </source>
</evidence>
<dbReference type="CDD" id="cd00130">
    <property type="entry name" value="PAS"/>
    <property type="match status" value="1"/>
</dbReference>
<evidence type="ECO:0000259" key="17">
    <source>
        <dbReference type="PROSITE" id="PS50112"/>
    </source>
</evidence>
<dbReference type="GO" id="GO:0005886">
    <property type="term" value="C:plasma membrane"/>
    <property type="evidence" value="ECO:0007669"/>
    <property type="project" value="UniProtKB-SubCell"/>
</dbReference>
<dbReference type="InterPro" id="IPR005467">
    <property type="entry name" value="His_kinase_dom"/>
</dbReference>
<keyword evidence="13 15" id="KW-0472">Membrane</keyword>
<dbReference type="InterPro" id="IPR003660">
    <property type="entry name" value="HAMP_dom"/>
</dbReference>
<evidence type="ECO:0000256" key="2">
    <source>
        <dbReference type="ARBA" id="ARBA00004651"/>
    </source>
</evidence>
<dbReference type="InterPro" id="IPR017232">
    <property type="entry name" value="NtrY"/>
</dbReference>
<feature type="coiled-coil region" evidence="14">
    <location>
        <begin position="358"/>
        <end position="389"/>
    </location>
</feature>
<evidence type="ECO:0000256" key="1">
    <source>
        <dbReference type="ARBA" id="ARBA00000085"/>
    </source>
</evidence>
<dbReference type="EMBL" id="FWZU01000005">
    <property type="protein sequence ID" value="SMF33434.1"/>
    <property type="molecule type" value="Genomic_DNA"/>
</dbReference>
<dbReference type="SMART" id="SM00388">
    <property type="entry name" value="HisKA"/>
    <property type="match status" value="1"/>
</dbReference>
<evidence type="ECO:0000313" key="19">
    <source>
        <dbReference type="EMBL" id="SMF33434.1"/>
    </source>
</evidence>
<evidence type="ECO:0000256" key="13">
    <source>
        <dbReference type="ARBA" id="ARBA00023136"/>
    </source>
</evidence>
<dbReference type="SMART" id="SM00387">
    <property type="entry name" value="HATPase_c"/>
    <property type="match status" value="1"/>
</dbReference>
<feature type="transmembrane region" description="Helical" evidence="15">
    <location>
        <begin position="49"/>
        <end position="74"/>
    </location>
</feature>
<dbReference type="PIRSF" id="PIRSF037532">
    <property type="entry name" value="STHK_NtrY"/>
    <property type="match status" value="1"/>
</dbReference>
<gene>
    <name evidence="19" type="ORF">SAMN06295933_2903</name>
</gene>
<dbReference type="SUPFAM" id="SSF55785">
    <property type="entry name" value="PYP-like sensor domain (PAS domain)"/>
    <property type="match status" value="1"/>
</dbReference>
<proteinExistence type="predicted"/>
<dbReference type="GO" id="GO:0005524">
    <property type="term" value="F:ATP binding"/>
    <property type="evidence" value="ECO:0007669"/>
    <property type="project" value="UniProtKB-KW"/>
</dbReference>
<dbReference type="CDD" id="cd00082">
    <property type="entry name" value="HisKA"/>
    <property type="match status" value="1"/>
</dbReference>
<dbReference type="Gene3D" id="1.10.287.130">
    <property type="match status" value="1"/>
</dbReference>
<keyword evidence="11 15" id="KW-1133">Transmembrane helix</keyword>
<dbReference type="SMART" id="SM00091">
    <property type="entry name" value="PAS"/>
    <property type="match status" value="1"/>
</dbReference>
<dbReference type="Pfam" id="PF00989">
    <property type="entry name" value="PAS"/>
    <property type="match status" value="1"/>
</dbReference>
<keyword evidence="5" id="KW-0597">Phosphoprotein</keyword>
<organism evidence="19 20">
    <name type="scientific">Desulfovibrio gilichinskyi</name>
    <dbReference type="NCBI Taxonomy" id="1519643"/>
    <lineage>
        <taxon>Bacteria</taxon>
        <taxon>Pseudomonadati</taxon>
        <taxon>Thermodesulfobacteriota</taxon>
        <taxon>Desulfovibrionia</taxon>
        <taxon>Desulfovibrionales</taxon>
        <taxon>Desulfovibrionaceae</taxon>
        <taxon>Desulfovibrio</taxon>
    </lineage>
</organism>
<dbReference type="PANTHER" id="PTHR45528">
    <property type="entry name" value="SENSOR HISTIDINE KINASE CPXA"/>
    <property type="match status" value="1"/>
</dbReference>
<feature type="domain" description="HAMP" evidence="18">
    <location>
        <begin position="318"/>
        <end position="370"/>
    </location>
</feature>
<dbReference type="GO" id="GO:0000155">
    <property type="term" value="F:phosphorelay sensor kinase activity"/>
    <property type="evidence" value="ECO:0007669"/>
    <property type="project" value="InterPro"/>
</dbReference>
<dbReference type="STRING" id="1519643.SAMN06295933_2903"/>
<dbReference type="InterPro" id="IPR000014">
    <property type="entry name" value="PAS"/>
</dbReference>
<reference evidence="20" key="1">
    <citation type="submission" date="2017-04" db="EMBL/GenBank/DDBJ databases">
        <authorList>
            <person name="Varghese N."/>
            <person name="Submissions S."/>
        </authorList>
    </citation>
    <scope>NUCLEOTIDE SEQUENCE [LARGE SCALE GENOMIC DNA]</scope>
    <source>
        <strain evidence="20">K3S</strain>
    </source>
</reference>
<dbReference type="EC" id="2.7.13.3" evidence="3"/>
<protein>
    <recommendedName>
        <fullName evidence="3">histidine kinase</fullName>
        <ecNumber evidence="3">2.7.13.3</ecNumber>
    </recommendedName>
</protein>
<dbReference type="Gene3D" id="6.10.340.10">
    <property type="match status" value="1"/>
</dbReference>
<dbReference type="PRINTS" id="PR00344">
    <property type="entry name" value="BCTRLSENSOR"/>
</dbReference>
<keyword evidence="8" id="KW-0547">Nucleotide-binding</keyword>
<evidence type="ECO:0000256" key="3">
    <source>
        <dbReference type="ARBA" id="ARBA00012438"/>
    </source>
</evidence>
<feature type="transmembrane region" description="Helical" evidence="15">
    <location>
        <begin position="23"/>
        <end position="43"/>
    </location>
</feature>
<dbReference type="InterPro" id="IPR003594">
    <property type="entry name" value="HATPase_dom"/>
</dbReference>
<comment type="catalytic activity">
    <reaction evidence="1">
        <text>ATP + protein L-histidine = ADP + protein N-phospho-L-histidine.</text>
        <dbReference type="EC" id="2.7.13.3"/>
    </reaction>
</comment>
<keyword evidence="12" id="KW-0902">Two-component regulatory system</keyword>
<feature type="domain" description="PAS" evidence="17">
    <location>
        <begin position="389"/>
        <end position="459"/>
    </location>
</feature>
<comment type="subcellular location">
    <subcellularLocation>
        <location evidence="2">Cell membrane</location>
        <topology evidence="2">Multi-pass membrane protein</topology>
    </subcellularLocation>
</comment>
<feature type="transmembrane region" description="Helical" evidence="15">
    <location>
        <begin position="94"/>
        <end position="116"/>
    </location>
</feature>
<dbReference type="Pfam" id="PF00672">
    <property type="entry name" value="HAMP"/>
    <property type="match status" value="1"/>
</dbReference>
<dbReference type="PANTHER" id="PTHR45528:SF1">
    <property type="entry name" value="SENSOR HISTIDINE KINASE CPXA"/>
    <property type="match status" value="1"/>
</dbReference>
<evidence type="ECO:0000256" key="9">
    <source>
        <dbReference type="ARBA" id="ARBA00022777"/>
    </source>
</evidence>
<dbReference type="InterPro" id="IPR050398">
    <property type="entry name" value="HssS/ArlS-like"/>
</dbReference>
<evidence type="ECO:0000256" key="10">
    <source>
        <dbReference type="ARBA" id="ARBA00022840"/>
    </source>
</evidence>
<dbReference type="Gene3D" id="3.30.565.10">
    <property type="entry name" value="Histidine kinase-like ATPase, C-terminal domain"/>
    <property type="match status" value="1"/>
</dbReference>
<sequence>MNEDSIKVSVPDTKQRKKRQREYFLAFLCLLIFVALSFVQLKYIGVNSYLFVGLFNLNFILLLVVLFIVVRNGVKLLLERRRKVLGSKLRTRMVLSFMSLSLIPTLLMFFMAMQFVQVSVDYWFKNQVEDSMVQSLELGRAFYASAQQGLERRGNNVLKAIKESRYAWGGKTMNQFLTTKLGEYDLGLLGVIQPDGEKLNWHSEGSWEKAWSEIYDKVDWKNMREHPHFWSTIHPMPGNDMVIGILPVDEARTGFLILGENIGQGLLFKLDKVVRGLDEYKQLKTLKYPLKMSLYLTLGVTTLLIILGSIWFGFRLSKELSAPIQALAAGSQRIARGDLTVRLEDNSDDELGFMVQSFNRMAEDLEESQKSLKTANDRLAQQNQELERRGRYMEAVLNNITAGVISLDEQGKISTVNNAIEEMLGITARFVHGKDPLSLLPEGDLSSLIADARSHMASSPYSQWQRQLSLMVDGRHRKFLVNVVALKSTSGSNGIVAVFEDITELEKMQRIAAWREVARRIAHEIKNPLTPIKLSAQRLQKKFGSQIEDGVFRESTDLIITQVEHLQQMVQEFSAYAKLPEVKLTPGNITPLLEEIVSMYRNSHTDISWDLELLSKIPDQELDHEALRRTFINLLTNAAEALGDCENPSVKISVMHDATLGWLRIEVQDNGPGLSSDERSRMFEPYFSSKKSGTGLGLTIVKSIITDHRGFIRVKPAEPHGTVFVIELPT</sequence>
<evidence type="ECO:0000256" key="5">
    <source>
        <dbReference type="ARBA" id="ARBA00022553"/>
    </source>
</evidence>
<dbReference type="PROSITE" id="PS50885">
    <property type="entry name" value="HAMP"/>
    <property type="match status" value="1"/>
</dbReference>
<dbReference type="CDD" id="cd06225">
    <property type="entry name" value="HAMP"/>
    <property type="match status" value="1"/>
</dbReference>
<dbReference type="InterPro" id="IPR004358">
    <property type="entry name" value="Sig_transdc_His_kin-like_C"/>
</dbReference>
<evidence type="ECO:0000256" key="7">
    <source>
        <dbReference type="ARBA" id="ARBA00022692"/>
    </source>
</evidence>
<dbReference type="Proteomes" id="UP000192906">
    <property type="component" value="Unassembled WGS sequence"/>
</dbReference>
<dbReference type="InterPro" id="IPR013767">
    <property type="entry name" value="PAS_fold"/>
</dbReference>
<dbReference type="InterPro" id="IPR036890">
    <property type="entry name" value="HATPase_C_sf"/>
</dbReference>
<evidence type="ECO:0000256" key="11">
    <source>
        <dbReference type="ARBA" id="ARBA00022989"/>
    </source>
</evidence>
<feature type="domain" description="Histidine kinase" evidence="16">
    <location>
        <begin position="520"/>
        <end position="730"/>
    </location>
</feature>
<evidence type="ECO:0000256" key="12">
    <source>
        <dbReference type="ARBA" id="ARBA00023012"/>
    </source>
</evidence>
<dbReference type="PROSITE" id="PS50112">
    <property type="entry name" value="PAS"/>
    <property type="match status" value="1"/>
</dbReference>
<dbReference type="SUPFAM" id="SSF47384">
    <property type="entry name" value="Homodimeric domain of signal transducing histidine kinase"/>
    <property type="match status" value="1"/>
</dbReference>
<evidence type="ECO:0000256" key="14">
    <source>
        <dbReference type="SAM" id="Coils"/>
    </source>
</evidence>
<dbReference type="GO" id="GO:0006355">
    <property type="term" value="P:regulation of DNA-templated transcription"/>
    <property type="evidence" value="ECO:0007669"/>
    <property type="project" value="InterPro"/>
</dbReference>
<evidence type="ECO:0000259" key="18">
    <source>
        <dbReference type="PROSITE" id="PS50885"/>
    </source>
</evidence>